<dbReference type="SUPFAM" id="SSF54171">
    <property type="entry name" value="DNA-binding domain"/>
    <property type="match status" value="1"/>
</dbReference>
<evidence type="ECO:0000313" key="10">
    <source>
        <dbReference type="EMBL" id="MED6193474.1"/>
    </source>
</evidence>
<evidence type="ECO:0000256" key="2">
    <source>
        <dbReference type="ARBA" id="ARBA00023015"/>
    </source>
</evidence>
<feature type="region of interest" description="Disordered" evidence="8">
    <location>
        <begin position="116"/>
        <end position="144"/>
    </location>
</feature>
<name>A0ABU6X5R8_9FABA</name>
<comment type="similarity">
    <text evidence="7">Belongs to the AP2/ERF transcription factor family. ERF subfamily.</text>
</comment>
<evidence type="ECO:0000256" key="5">
    <source>
        <dbReference type="ARBA" id="ARBA00023163"/>
    </source>
</evidence>
<evidence type="ECO:0000256" key="8">
    <source>
        <dbReference type="SAM" id="MobiDB-lite"/>
    </source>
</evidence>
<dbReference type="InterPro" id="IPR045277">
    <property type="entry name" value="DRE1A-I"/>
</dbReference>
<feature type="domain" description="AP2/ERF" evidence="9">
    <location>
        <begin position="18"/>
        <end position="74"/>
    </location>
</feature>
<reference evidence="10 11" key="1">
    <citation type="journal article" date="2023" name="Plants (Basel)">
        <title>Bridging the Gap: Combining Genomics and Transcriptomics Approaches to Understand Stylosanthes scabra, an Orphan Legume from the Brazilian Caatinga.</title>
        <authorList>
            <person name="Ferreira-Neto J.R.C."/>
            <person name="da Silva M.D."/>
            <person name="Binneck E."/>
            <person name="de Melo N.F."/>
            <person name="da Silva R.H."/>
            <person name="de Melo A.L.T.M."/>
            <person name="Pandolfi V."/>
            <person name="Bustamante F.O."/>
            <person name="Brasileiro-Vidal A.C."/>
            <person name="Benko-Iseppon A.M."/>
        </authorList>
    </citation>
    <scope>NUCLEOTIDE SEQUENCE [LARGE SCALE GENOMIC DNA]</scope>
    <source>
        <tissue evidence="10">Leaves</tissue>
    </source>
</reference>
<dbReference type="Proteomes" id="UP001341840">
    <property type="component" value="Unassembled WGS sequence"/>
</dbReference>
<dbReference type="PRINTS" id="PR00367">
    <property type="entry name" value="ETHRSPELEMNT"/>
</dbReference>
<proteinExistence type="inferred from homology"/>
<dbReference type="Gene3D" id="3.30.730.10">
    <property type="entry name" value="AP2/ERF domain"/>
    <property type="match status" value="1"/>
</dbReference>
<keyword evidence="4" id="KW-0010">Activator</keyword>
<accession>A0ABU6X5R8</accession>
<evidence type="ECO:0000256" key="6">
    <source>
        <dbReference type="ARBA" id="ARBA00023242"/>
    </source>
</evidence>
<dbReference type="PANTHER" id="PTHR31839:SF39">
    <property type="entry name" value="CBF3 PROTEIN"/>
    <property type="match status" value="1"/>
</dbReference>
<organism evidence="10 11">
    <name type="scientific">Stylosanthes scabra</name>
    <dbReference type="NCBI Taxonomy" id="79078"/>
    <lineage>
        <taxon>Eukaryota</taxon>
        <taxon>Viridiplantae</taxon>
        <taxon>Streptophyta</taxon>
        <taxon>Embryophyta</taxon>
        <taxon>Tracheophyta</taxon>
        <taxon>Spermatophyta</taxon>
        <taxon>Magnoliopsida</taxon>
        <taxon>eudicotyledons</taxon>
        <taxon>Gunneridae</taxon>
        <taxon>Pentapetalae</taxon>
        <taxon>rosids</taxon>
        <taxon>fabids</taxon>
        <taxon>Fabales</taxon>
        <taxon>Fabaceae</taxon>
        <taxon>Papilionoideae</taxon>
        <taxon>50 kb inversion clade</taxon>
        <taxon>dalbergioids sensu lato</taxon>
        <taxon>Dalbergieae</taxon>
        <taxon>Pterocarpus clade</taxon>
        <taxon>Stylosanthes</taxon>
    </lineage>
</organism>
<dbReference type="PANTHER" id="PTHR31839">
    <property type="entry name" value="DEHYDRATION-RESPONSIVE ELEMENT-BINDING PROTEIN 1D"/>
    <property type="match status" value="1"/>
</dbReference>
<evidence type="ECO:0000256" key="1">
    <source>
        <dbReference type="ARBA" id="ARBA00004123"/>
    </source>
</evidence>
<evidence type="ECO:0000256" key="7">
    <source>
        <dbReference type="ARBA" id="ARBA00024343"/>
    </source>
</evidence>
<sequence length="211" mass="23558">MQKRRAGRKKFQETRHPIYKGVRQRNGKWVCELRQPNNKTRVWLGTFSHPHMAAIAHDVAALAFRGDNASLNFPESAVSLPRLDAETTSLKTIQLTATQAANNHFLEAKEEMSSILGSSSNSNSNNNNNNNNNSSNDGSFSSSSHEEELSSDYFSLGEDSRSFYWDEDGVFNMPVLMNSLAEGLIITPPALERGFNWVGVETTMELTLWGD</sequence>
<keyword evidence="5" id="KW-0804">Transcription</keyword>
<comment type="caution">
    <text evidence="10">The sequence shown here is derived from an EMBL/GenBank/DDBJ whole genome shotgun (WGS) entry which is preliminary data.</text>
</comment>
<dbReference type="InterPro" id="IPR036955">
    <property type="entry name" value="AP2/ERF_dom_sf"/>
</dbReference>
<protein>
    <recommendedName>
        <fullName evidence="9">AP2/ERF domain-containing protein</fullName>
    </recommendedName>
</protein>
<keyword evidence="2" id="KW-0805">Transcription regulation</keyword>
<dbReference type="PROSITE" id="PS51032">
    <property type="entry name" value="AP2_ERF"/>
    <property type="match status" value="1"/>
</dbReference>
<dbReference type="Pfam" id="PF00847">
    <property type="entry name" value="AP2"/>
    <property type="match status" value="1"/>
</dbReference>
<dbReference type="SMART" id="SM00380">
    <property type="entry name" value="AP2"/>
    <property type="match status" value="1"/>
</dbReference>
<evidence type="ECO:0000256" key="3">
    <source>
        <dbReference type="ARBA" id="ARBA00023125"/>
    </source>
</evidence>
<evidence type="ECO:0000259" key="9">
    <source>
        <dbReference type="PROSITE" id="PS51032"/>
    </source>
</evidence>
<feature type="compositionally biased region" description="Low complexity" evidence="8">
    <location>
        <begin position="118"/>
        <end position="143"/>
    </location>
</feature>
<dbReference type="InterPro" id="IPR016177">
    <property type="entry name" value="DNA-bd_dom_sf"/>
</dbReference>
<evidence type="ECO:0000313" key="11">
    <source>
        <dbReference type="Proteomes" id="UP001341840"/>
    </source>
</evidence>
<dbReference type="InterPro" id="IPR001471">
    <property type="entry name" value="AP2/ERF_dom"/>
</dbReference>
<comment type="subcellular location">
    <subcellularLocation>
        <location evidence="1">Nucleus</location>
    </subcellularLocation>
</comment>
<dbReference type="CDD" id="cd00018">
    <property type="entry name" value="AP2"/>
    <property type="match status" value="1"/>
</dbReference>
<keyword evidence="3" id="KW-0238">DNA-binding</keyword>
<dbReference type="EMBL" id="JASCZI010211510">
    <property type="protein sequence ID" value="MED6193474.1"/>
    <property type="molecule type" value="Genomic_DNA"/>
</dbReference>
<keyword evidence="6" id="KW-0539">Nucleus</keyword>
<evidence type="ECO:0000256" key="4">
    <source>
        <dbReference type="ARBA" id="ARBA00023159"/>
    </source>
</evidence>
<keyword evidence="11" id="KW-1185">Reference proteome</keyword>
<gene>
    <name evidence="10" type="ORF">PIB30_019770</name>
</gene>